<dbReference type="Pfam" id="PF00593">
    <property type="entry name" value="TonB_dep_Rec_b-barrel"/>
    <property type="match status" value="1"/>
</dbReference>
<keyword evidence="5 11" id="KW-0812">Transmembrane</keyword>
<dbReference type="Gene3D" id="2.170.130.10">
    <property type="entry name" value="TonB-dependent receptor, plug domain"/>
    <property type="match status" value="1"/>
</dbReference>
<keyword evidence="10 11" id="KW-0998">Cell outer membrane</keyword>
<evidence type="ECO:0000256" key="6">
    <source>
        <dbReference type="ARBA" id="ARBA00023004"/>
    </source>
</evidence>
<keyword evidence="6" id="KW-0408">Iron</keyword>
<comment type="caution">
    <text evidence="16">The sequence shown here is derived from an EMBL/GenBank/DDBJ whole genome shotgun (WGS) entry which is preliminary data.</text>
</comment>
<evidence type="ECO:0000256" key="7">
    <source>
        <dbReference type="ARBA" id="ARBA00023065"/>
    </source>
</evidence>
<sequence>MIDISRGCSTRRVGVRLLSTTLLSLWSLPAFAQASGPAAGAPDEQAATESAPGSDIVVTAQRRAQSVLSVPYNISAVDGDALRKTGALTISDLARAIPGVVTVDGGLAARGNKNNMTLRGLRTDAVEPGGGQGGAAMTASQVATYFGETQFTFPLMLTDIERVEVLRGPQGTLYGASSQAGTIRFVPNRPKFDSFSGYLNAGGSMTEHSSDPSFNVEGALNLPIASNFAARLIGGYIRAGGFIDAVNHVQIDGTDQFASPSTRSVPNDPRSGLVLKPVDYDSNRADQWLLRGELRYQPVENLDIQLGYLHQKTTARDMQVAQPDWAGGVYDVNAGAPGYRPASFPNGAYTTRAAGPYRSTSQDLRPYRNNVDLASLDITLDLGLASVTSATSYVETETRANGDALASFNTAGQNFLHYYSYFPRLRPTTKYTATSKTFTQEVRVVSSWDKPINYTIGAYYQQEDFAWIFRLNAPGYNQYLIDIGATPVGTDAINNINRTTRFLDRAVFGELTYNITPAWQVTGGVRFFWQKFDTTTTTELPPSAFAATASGTDVTNDRVVKINTSYDVTPTVKLYATYSEGFRRGGASGVPIAGVYASLPIFATFKPDIATNYEIGIKGSLLDRAIRFSADIFQIDLNNFQFQATSPSGNYVATNGKRAQSRGIEFDTSLRLSRQLDVTFAYNYTDAKVAETITIGDLAPAALFSPPPGPPLVMTTYLAGTPLPGVPKHAVSASFDYTIDLGGEKRIVLHGDGVYRTSAPSGLDSPTVKYTVQPAAFIGNLRVSYESSQGWALDAFVNNVSNDLAIGSGYVARRSPMPLSGVVVARPRSFGILARYKF</sequence>
<dbReference type="InterPro" id="IPR037066">
    <property type="entry name" value="Plug_dom_sf"/>
</dbReference>
<dbReference type="InterPro" id="IPR036942">
    <property type="entry name" value="Beta-barrel_TonB_sf"/>
</dbReference>
<accession>A0A9X1D9T3</accession>
<organism evidence="16 17">
    <name type="scientific">Sphingobium nicotianae</name>
    <dbReference type="NCBI Taxonomy" id="2782607"/>
    <lineage>
        <taxon>Bacteria</taxon>
        <taxon>Pseudomonadati</taxon>
        <taxon>Pseudomonadota</taxon>
        <taxon>Alphaproteobacteria</taxon>
        <taxon>Sphingomonadales</taxon>
        <taxon>Sphingomonadaceae</taxon>
        <taxon>Sphingobium</taxon>
    </lineage>
</organism>
<keyword evidence="16" id="KW-0675">Receptor</keyword>
<dbReference type="AlphaFoldDB" id="A0A9X1D9T3"/>
<feature type="chain" id="PRO_5040717668" evidence="13">
    <location>
        <begin position="33"/>
        <end position="838"/>
    </location>
</feature>
<dbReference type="SUPFAM" id="SSF56935">
    <property type="entry name" value="Porins"/>
    <property type="match status" value="1"/>
</dbReference>
<evidence type="ECO:0000256" key="9">
    <source>
        <dbReference type="ARBA" id="ARBA00023136"/>
    </source>
</evidence>
<name>A0A9X1D9T3_9SPHN</name>
<evidence type="ECO:0000256" key="1">
    <source>
        <dbReference type="ARBA" id="ARBA00004571"/>
    </source>
</evidence>
<evidence type="ECO:0000256" key="12">
    <source>
        <dbReference type="RuleBase" id="RU003357"/>
    </source>
</evidence>
<dbReference type="InterPro" id="IPR012910">
    <property type="entry name" value="Plug_dom"/>
</dbReference>
<dbReference type="PANTHER" id="PTHR32552:SF81">
    <property type="entry name" value="TONB-DEPENDENT OUTER MEMBRANE RECEPTOR"/>
    <property type="match status" value="1"/>
</dbReference>
<protein>
    <submittedName>
        <fullName evidence="16">TonB-dependent receptor</fullName>
    </submittedName>
</protein>
<dbReference type="EMBL" id="JAHGAW010000002">
    <property type="protein sequence ID" value="MBT2186034.1"/>
    <property type="molecule type" value="Genomic_DNA"/>
</dbReference>
<keyword evidence="7" id="KW-0406">Ion transport</keyword>
<reference evidence="16" key="1">
    <citation type="submission" date="2021-05" db="EMBL/GenBank/DDBJ databases">
        <title>Genome of Sphingobium sp. strain.</title>
        <authorList>
            <person name="Fan R."/>
        </authorList>
    </citation>
    <scope>NUCLEOTIDE SEQUENCE</scope>
    <source>
        <strain evidence="16">H33</strain>
    </source>
</reference>
<keyword evidence="9 11" id="KW-0472">Membrane</keyword>
<keyword evidence="4" id="KW-0410">Iron transport</keyword>
<evidence type="ECO:0000259" key="14">
    <source>
        <dbReference type="Pfam" id="PF00593"/>
    </source>
</evidence>
<feature type="signal peptide" evidence="13">
    <location>
        <begin position="1"/>
        <end position="32"/>
    </location>
</feature>
<evidence type="ECO:0000256" key="5">
    <source>
        <dbReference type="ARBA" id="ARBA00022692"/>
    </source>
</evidence>
<keyword evidence="8 12" id="KW-0798">TonB box</keyword>
<evidence type="ECO:0000256" key="10">
    <source>
        <dbReference type="ARBA" id="ARBA00023237"/>
    </source>
</evidence>
<dbReference type="Gene3D" id="2.40.170.20">
    <property type="entry name" value="TonB-dependent receptor, beta-barrel domain"/>
    <property type="match status" value="1"/>
</dbReference>
<proteinExistence type="inferred from homology"/>
<dbReference type="PROSITE" id="PS52016">
    <property type="entry name" value="TONB_DEPENDENT_REC_3"/>
    <property type="match status" value="1"/>
</dbReference>
<evidence type="ECO:0000256" key="11">
    <source>
        <dbReference type="PROSITE-ProRule" id="PRU01360"/>
    </source>
</evidence>
<evidence type="ECO:0000256" key="2">
    <source>
        <dbReference type="ARBA" id="ARBA00022448"/>
    </source>
</evidence>
<evidence type="ECO:0000256" key="8">
    <source>
        <dbReference type="ARBA" id="ARBA00023077"/>
    </source>
</evidence>
<evidence type="ECO:0000313" key="16">
    <source>
        <dbReference type="EMBL" id="MBT2186034.1"/>
    </source>
</evidence>
<evidence type="ECO:0000313" key="17">
    <source>
        <dbReference type="Proteomes" id="UP001138757"/>
    </source>
</evidence>
<dbReference type="Proteomes" id="UP001138757">
    <property type="component" value="Unassembled WGS sequence"/>
</dbReference>
<dbReference type="InterPro" id="IPR039426">
    <property type="entry name" value="TonB-dep_rcpt-like"/>
</dbReference>
<evidence type="ECO:0000256" key="4">
    <source>
        <dbReference type="ARBA" id="ARBA00022496"/>
    </source>
</evidence>
<keyword evidence="17" id="KW-1185">Reference proteome</keyword>
<dbReference type="InterPro" id="IPR000531">
    <property type="entry name" value="Beta-barrel_TonB"/>
</dbReference>
<feature type="domain" description="TonB-dependent receptor-like beta-barrel" evidence="14">
    <location>
        <begin position="336"/>
        <end position="800"/>
    </location>
</feature>
<dbReference type="GO" id="GO:0006826">
    <property type="term" value="P:iron ion transport"/>
    <property type="evidence" value="ECO:0007669"/>
    <property type="project" value="UniProtKB-KW"/>
</dbReference>
<evidence type="ECO:0000256" key="3">
    <source>
        <dbReference type="ARBA" id="ARBA00022452"/>
    </source>
</evidence>
<dbReference type="GO" id="GO:0009279">
    <property type="term" value="C:cell outer membrane"/>
    <property type="evidence" value="ECO:0007669"/>
    <property type="project" value="UniProtKB-SubCell"/>
</dbReference>
<dbReference type="PANTHER" id="PTHR32552">
    <property type="entry name" value="FERRICHROME IRON RECEPTOR-RELATED"/>
    <property type="match status" value="1"/>
</dbReference>
<evidence type="ECO:0000259" key="15">
    <source>
        <dbReference type="Pfam" id="PF07715"/>
    </source>
</evidence>
<dbReference type="RefSeq" id="WP_214621779.1">
    <property type="nucleotide sequence ID" value="NZ_JAHGAW010000002.1"/>
</dbReference>
<feature type="domain" description="TonB-dependent receptor plug" evidence="15">
    <location>
        <begin position="68"/>
        <end position="182"/>
    </location>
</feature>
<dbReference type="Pfam" id="PF07715">
    <property type="entry name" value="Plug"/>
    <property type="match status" value="1"/>
</dbReference>
<keyword evidence="3 11" id="KW-1134">Transmembrane beta strand</keyword>
<evidence type="ECO:0000256" key="13">
    <source>
        <dbReference type="SAM" id="SignalP"/>
    </source>
</evidence>
<gene>
    <name evidence="16" type="ORF">KK488_03660</name>
</gene>
<keyword evidence="2 11" id="KW-0813">Transport</keyword>
<keyword evidence="13" id="KW-0732">Signal</keyword>
<comment type="subcellular location">
    <subcellularLocation>
        <location evidence="1 11">Cell outer membrane</location>
        <topology evidence="1 11">Multi-pass membrane protein</topology>
    </subcellularLocation>
</comment>
<comment type="similarity">
    <text evidence="11 12">Belongs to the TonB-dependent receptor family.</text>
</comment>